<dbReference type="RefSeq" id="WP_106287272.1">
    <property type="nucleotide sequence ID" value="NZ_CAWNTC010000180.1"/>
</dbReference>
<name>A0A2T1C8A9_9CYAN</name>
<proteinExistence type="predicted"/>
<evidence type="ECO:0000313" key="2">
    <source>
        <dbReference type="EMBL" id="PSB04500.1"/>
    </source>
</evidence>
<protein>
    <recommendedName>
        <fullName evidence="4">DUF4335 domain-containing protein</fullName>
    </recommendedName>
</protein>
<keyword evidence="3" id="KW-1185">Reference proteome</keyword>
<dbReference type="OrthoDB" id="423373at2"/>
<reference evidence="2 3" key="1">
    <citation type="submission" date="2018-02" db="EMBL/GenBank/DDBJ databases">
        <authorList>
            <person name="Cohen D.B."/>
            <person name="Kent A.D."/>
        </authorList>
    </citation>
    <scope>NUCLEOTIDE SEQUENCE [LARGE SCALE GENOMIC DNA]</scope>
    <source>
        <strain evidence="2 3">CCAP 1448/3</strain>
    </source>
</reference>
<evidence type="ECO:0000256" key="1">
    <source>
        <dbReference type="SAM" id="MobiDB-lite"/>
    </source>
</evidence>
<dbReference type="EMBL" id="PVWJ01000011">
    <property type="protein sequence ID" value="PSB04500.1"/>
    <property type="molecule type" value="Genomic_DNA"/>
</dbReference>
<organism evidence="2 3">
    <name type="scientific">Merismopedia glauca CCAP 1448/3</name>
    <dbReference type="NCBI Taxonomy" id="1296344"/>
    <lineage>
        <taxon>Bacteria</taxon>
        <taxon>Bacillati</taxon>
        <taxon>Cyanobacteriota</taxon>
        <taxon>Cyanophyceae</taxon>
        <taxon>Synechococcales</taxon>
        <taxon>Merismopediaceae</taxon>
        <taxon>Merismopedia</taxon>
    </lineage>
</organism>
<accession>A0A2T1C8A9</accession>
<dbReference type="InterPro" id="IPR025569">
    <property type="entry name" value="DUF4335"/>
</dbReference>
<feature type="compositionally biased region" description="Low complexity" evidence="1">
    <location>
        <begin position="203"/>
        <end position="222"/>
    </location>
</feature>
<gene>
    <name evidence="2" type="ORF">C7B64_03515</name>
</gene>
<evidence type="ECO:0000313" key="3">
    <source>
        <dbReference type="Proteomes" id="UP000238762"/>
    </source>
</evidence>
<dbReference type="AlphaFoldDB" id="A0A2T1C8A9"/>
<sequence>MTIQRRYSLPNCNLLLEGLGDLTGNTQLVNRPAMSILVNAECQLPRLSQPISGGRKFLESLITSVSSYTQELLSGIPQPISSQNQSTLVRLQKGKNSDSHLLSVYPEPAEGSNEVDTNPTQEIELTTVELFDVLEAIDQLLADTSTLPDLSLSLKPVSKRYAVTHNSLNKRLKPVALGLTGLAVAGISSYLLPVPKVQPPKSTPVENSSTSPSPTPPLVTNTQSQAEITDVKVVQAIQKQVQEKLGANWTNKAQVKEDLVYQVNVDQKGQIVSYEGKNKLASSSAKLTPLPALLSKSPPNTKNAAQIPVVKLKAVFKSSGKLEVAPWSS</sequence>
<dbReference type="Pfam" id="PF14233">
    <property type="entry name" value="DUF4335"/>
    <property type="match status" value="1"/>
</dbReference>
<dbReference type="Proteomes" id="UP000238762">
    <property type="component" value="Unassembled WGS sequence"/>
</dbReference>
<reference evidence="2 3" key="2">
    <citation type="submission" date="2018-03" db="EMBL/GenBank/DDBJ databases">
        <title>The ancient ancestry and fast evolution of plastids.</title>
        <authorList>
            <person name="Moore K.R."/>
            <person name="Magnabosco C."/>
            <person name="Momper L."/>
            <person name="Gold D.A."/>
            <person name="Bosak T."/>
            <person name="Fournier G.P."/>
        </authorList>
    </citation>
    <scope>NUCLEOTIDE SEQUENCE [LARGE SCALE GENOMIC DNA]</scope>
    <source>
        <strain evidence="2 3">CCAP 1448/3</strain>
    </source>
</reference>
<evidence type="ECO:0008006" key="4">
    <source>
        <dbReference type="Google" id="ProtNLM"/>
    </source>
</evidence>
<comment type="caution">
    <text evidence="2">The sequence shown here is derived from an EMBL/GenBank/DDBJ whole genome shotgun (WGS) entry which is preliminary data.</text>
</comment>
<feature type="region of interest" description="Disordered" evidence="1">
    <location>
        <begin position="199"/>
        <end position="222"/>
    </location>
</feature>